<organism evidence="2 3">
    <name type="scientific">Petromyzon marinus</name>
    <name type="common">Sea lamprey</name>
    <dbReference type="NCBI Taxonomy" id="7757"/>
    <lineage>
        <taxon>Eukaryota</taxon>
        <taxon>Metazoa</taxon>
        <taxon>Chordata</taxon>
        <taxon>Craniata</taxon>
        <taxon>Vertebrata</taxon>
        <taxon>Cyclostomata</taxon>
        <taxon>Hyperoartia</taxon>
        <taxon>Petromyzontiformes</taxon>
        <taxon>Petromyzontidae</taxon>
        <taxon>Petromyzon</taxon>
    </lineage>
</organism>
<dbReference type="PANTHER" id="PTHR28450:SF1">
    <property type="entry name" value="FANCONI ANEMIA GROUP B PROTEIN"/>
    <property type="match status" value="1"/>
</dbReference>
<evidence type="ECO:0000256" key="1">
    <source>
        <dbReference type="SAM" id="MobiDB-lite"/>
    </source>
</evidence>
<dbReference type="KEGG" id="pmrn:116955784"/>
<keyword evidence="2" id="KW-1185">Reference proteome</keyword>
<dbReference type="CTD" id="2187"/>
<protein>
    <submittedName>
        <fullName evidence="3">Fanconi anemia group B protein</fullName>
    </submittedName>
</protein>
<evidence type="ECO:0000313" key="3">
    <source>
        <dbReference type="RefSeq" id="XP_032832999.1"/>
    </source>
</evidence>
<dbReference type="GO" id="GO:0036297">
    <property type="term" value="P:interstrand cross-link repair"/>
    <property type="evidence" value="ECO:0007669"/>
    <property type="project" value="InterPro"/>
</dbReference>
<dbReference type="RefSeq" id="XP_032832999.1">
    <property type="nucleotide sequence ID" value="XM_032977108.1"/>
</dbReference>
<name>A0AAJ7XFN7_PETMA</name>
<dbReference type="GO" id="GO:1905168">
    <property type="term" value="P:positive regulation of double-strand break repair via homologous recombination"/>
    <property type="evidence" value="ECO:0007669"/>
    <property type="project" value="TreeGrafter"/>
</dbReference>
<feature type="region of interest" description="Disordered" evidence="1">
    <location>
        <begin position="601"/>
        <end position="632"/>
    </location>
</feature>
<dbReference type="GO" id="GO:1990414">
    <property type="term" value="P:replication-born double-strand break repair via sister chromatid exchange"/>
    <property type="evidence" value="ECO:0007669"/>
    <property type="project" value="TreeGrafter"/>
</dbReference>
<evidence type="ECO:0000313" key="2">
    <source>
        <dbReference type="Proteomes" id="UP001318040"/>
    </source>
</evidence>
<gene>
    <name evidence="3" type="primary">FANCB</name>
</gene>
<sequence length="973" mass="103367">MSIGDSATSAAGPFLLPHGNFVVLFTTATTATEQGERLSLTVQAAKFDPGTHVFKWSSAGPRWVAPSRTQTLEVLFCGRSPVRGAVRSCVLLHVQQLPVVTDDDVDDVDEVDNAERRMGIRRRCRSYVVLSLETGRCSPHPDHFETRLEFDSPSGPRGADVALVSGSTVVWWRDGQIYVATATSSTSSATSSSNNVIVQTFELLSAMDVFWVGEFYGELTALGRTSSSSSIISSNDWVLSAEWISVPLQKTSSLPLSLPPSVPPSLPVPHEYAGVTRCLWTSDRQEGLAVVAAMGDDVDARDCDDLVVVVVVIATSAGQLLEFASGGKAPRMCALPFGDAREIFEMQSGWCGDGVLLVQSEGGSMCAVWRETFQVAACWEGVRAVLVGDFACTGCDQAMLLHGDSAPRNPLQEFTITDLGPVAYTSVESVEDMKEEAMEESSLEKCEQMVQVLETRLQAGLSELRELQLLSQEKQRVIERAAGAVAAIPDGAPTPSLAAAPSGLVSMFDDEVGNEDRVLEDVFQEPAVTLTVRVKQIWQRVIDDSWVIGIDVEWTNERRPRHLRLLLLDESSSPRSPRCILSSRCLPLHPPDDAAVVTPLLQPPSSGAPGLRSPPAKRRQVPDSRGIRDEATFDRGSGFGGSVVAVTPLPVFTGVGERGGGEEVAGRLLLLALDADGGGGGDDDDDGRNGAIRESVGGDATKAWTCGAVTLGARDVSDGKFAPRLFEQEDLTQDEAAHDVQALSAARPWGSLFLHSRDVALGGALSSLVSTLGRAIPATPTSVSAASAAAAASASSSRPTLILISQRRHGPLRDTAVQWTQKGPFDARLEFIARSSASLCALMAAVRSSLPCGANLSSPDPSPDLSLLLSRCLDMEITASLSHGRLVLGPCLPPEPRGGAGGGDVARDLESERGAFARETERRRGAAARGAAEESAERLRLGRKKVAMAHAATDAVATRLAAAIVRGAARWQC</sequence>
<dbReference type="GeneID" id="116955784"/>
<dbReference type="InterPro" id="IPR033333">
    <property type="entry name" value="FANCB"/>
</dbReference>
<dbReference type="Proteomes" id="UP001318040">
    <property type="component" value="Chromosome 61"/>
</dbReference>
<reference evidence="3" key="1">
    <citation type="submission" date="2025-08" db="UniProtKB">
        <authorList>
            <consortium name="RefSeq"/>
        </authorList>
    </citation>
    <scope>IDENTIFICATION</scope>
    <source>
        <tissue evidence="3">Sperm</tissue>
    </source>
</reference>
<dbReference type="GO" id="GO:2000042">
    <property type="term" value="P:negative regulation of double-strand break repair via homologous recombination"/>
    <property type="evidence" value="ECO:0007669"/>
    <property type="project" value="TreeGrafter"/>
</dbReference>
<feature type="compositionally biased region" description="Basic and acidic residues" evidence="1">
    <location>
        <begin position="620"/>
        <end position="632"/>
    </location>
</feature>
<dbReference type="PANTHER" id="PTHR28450">
    <property type="entry name" value="FANCONI ANEMIA GROUP B PROTEIN"/>
    <property type="match status" value="1"/>
</dbReference>
<accession>A0AAJ7XFN7</accession>
<dbReference type="AlphaFoldDB" id="A0AAJ7XFN7"/>
<dbReference type="GO" id="GO:0043240">
    <property type="term" value="C:Fanconi anaemia nuclear complex"/>
    <property type="evidence" value="ECO:0007669"/>
    <property type="project" value="InterPro"/>
</dbReference>
<proteinExistence type="predicted"/>